<feature type="compositionally biased region" description="Acidic residues" evidence="12">
    <location>
        <begin position="382"/>
        <end position="403"/>
    </location>
</feature>
<name>A0A1V9ZXS7_9STRA</name>
<feature type="compositionally biased region" description="Basic residues" evidence="12">
    <location>
        <begin position="99"/>
        <end position="110"/>
    </location>
</feature>
<organism evidence="13 14">
    <name type="scientific">Thraustotheca clavata</name>
    <dbReference type="NCBI Taxonomy" id="74557"/>
    <lineage>
        <taxon>Eukaryota</taxon>
        <taxon>Sar</taxon>
        <taxon>Stramenopiles</taxon>
        <taxon>Oomycota</taxon>
        <taxon>Saprolegniomycetes</taxon>
        <taxon>Saprolegniales</taxon>
        <taxon>Achlyaceae</taxon>
        <taxon>Thraustotheca</taxon>
    </lineage>
</organism>
<dbReference type="PANTHER" id="PTHR13108">
    <property type="entry name" value="CONDENSIN COMPLEX SUBUNIT 2"/>
    <property type="match status" value="1"/>
</dbReference>
<gene>
    <name evidence="13" type="ORF">THRCLA_04849</name>
</gene>
<dbReference type="GO" id="GO:0003682">
    <property type="term" value="F:chromatin binding"/>
    <property type="evidence" value="ECO:0007669"/>
    <property type="project" value="TreeGrafter"/>
</dbReference>
<keyword evidence="5" id="KW-0158">Chromosome</keyword>
<feature type="region of interest" description="Disordered" evidence="12">
    <location>
        <begin position="210"/>
        <end position="233"/>
    </location>
</feature>
<accession>A0A1V9ZXS7</accession>
<dbReference type="GO" id="GO:0005737">
    <property type="term" value="C:cytoplasm"/>
    <property type="evidence" value="ECO:0007669"/>
    <property type="project" value="UniProtKB-SubCell"/>
</dbReference>
<dbReference type="Proteomes" id="UP000243217">
    <property type="component" value="Unassembled WGS sequence"/>
</dbReference>
<keyword evidence="14" id="KW-1185">Reference proteome</keyword>
<feature type="compositionally biased region" description="Acidic residues" evidence="12">
    <location>
        <begin position="63"/>
        <end position="77"/>
    </location>
</feature>
<dbReference type="InterPro" id="IPR022816">
    <property type="entry name" value="Condensin_barren_su2"/>
</dbReference>
<evidence type="ECO:0000256" key="8">
    <source>
        <dbReference type="ARBA" id="ARBA00022776"/>
    </source>
</evidence>
<feature type="compositionally biased region" description="Polar residues" evidence="12">
    <location>
        <begin position="224"/>
        <end position="233"/>
    </location>
</feature>
<keyword evidence="7 11" id="KW-0132">Cell division</keyword>
<dbReference type="OrthoDB" id="362021at2759"/>
<dbReference type="EMBL" id="JNBS01001073">
    <property type="protein sequence ID" value="OQS02816.1"/>
    <property type="molecule type" value="Genomic_DNA"/>
</dbReference>
<evidence type="ECO:0000256" key="12">
    <source>
        <dbReference type="SAM" id="MobiDB-lite"/>
    </source>
</evidence>
<dbReference type="GO" id="GO:0051301">
    <property type="term" value="P:cell division"/>
    <property type="evidence" value="ECO:0007669"/>
    <property type="project" value="UniProtKB-KW"/>
</dbReference>
<dbReference type="GO" id="GO:0000796">
    <property type="term" value="C:condensin complex"/>
    <property type="evidence" value="ECO:0007669"/>
    <property type="project" value="InterPro"/>
</dbReference>
<evidence type="ECO:0000313" key="14">
    <source>
        <dbReference type="Proteomes" id="UP000243217"/>
    </source>
</evidence>
<dbReference type="STRING" id="74557.A0A1V9ZXS7"/>
<feature type="compositionally biased region" description="Basic and acidic residues" evidence="12">
    <location>
        <begin position="1"/>
        <end position="13"/>
    </location>
</feature>
<dbReference type="AlphaFoldDB" id="A0A1V9ZXS7"/>
<evidence type="ECO:0000256" key="3">
    <source>
        <dbReference type="ARBA" id="ARBA00009471"/>
    </source>
</evidence>
<protein>
    <recommendedName>
        <fullName evidence="4 11">Condensin complex subunit 2</fullName>
    </recommendedName>
</protein>
<dbReference type="GO" id="GO:0007076">
    <property type="term" value="P:mitotic chromosome condensation"/>
    <property type="evidence" value="ECO:0007669"/>
    <property type="project" value="InterPro"/>
</dbReference>
<comment type="function">
    <text evidence="11">Regulatory subunit of the condensin complex, a complex required for conversion of interphase chromatin into mitotic-like condense chromosomes.</text>
</comment>
<proteinExistence type="inferred from homology"/>
<comment type="caution">
    <text evidence="13">The sequence shown here is derived from an EMBL/GenBank/DDBJ whole genome shotgun (WGS) entry which is preliminary data.</text>
</comment>
<evidence type="ECO:0000256" key="2">
    <source>
        <dbReference type="ARBA" id="ARBA00004496"/>
    </source>
</evidence>
<feature type="compositionally biased region" description="Polar residues" evidence="12">
    <location>
        <begin position="80"/>
        <end position="92"/>
    </location>
</feature>
<dbReference type="Pfam" id="PF05786">
    <property type="entry name" value="Cnd2"/>
    <property type="match status" value="2"/>
</dbReference>
<evidence type="ECO:0000256" key="5">
    <source>
        <dbReference type="ARBA" id="ARBA00022454"/>
    </source>
</evidence>
<dbReference type="PIRSF" id="PIRSF017126">
    <property type="entry name" value="Condensin_H"/>
    <property type="match status" value="1"/>
</dbReference>
<feature type="region of interest" description="Disordered" evidence="12">
    <location>
        <begin position="514"/>
        <end position="555"/>
    </location>
</feature>
<evidence type="ECO:0000256" key="7">
    <source>
        <dbReference type="ARBA" id="ARBA00022618"/>
    </source>
</evidence>
<evidence type="ECO:0000256" key="11">
    <source>
        <dbReference type="PIRNR" id="PIRNR017126"/>
    </source>
</evidence>
<evidence type="ECO:0000256" key="6">
    <source>
        <dbReference type="ARBA" id="ARBA00022490"/>
    </source>
</evidence>
<keyword evidence="10 11" id="KW-0131">Cell cycle</keyword>
<dbReference type="PANTHER" id="PTHR13108:SF9">
    <property type="entry name" value="CONDENSIN COMPLEX SUBUNIT 2"/>
    <property type="match status" value="1"/>
</dbReference>
<feature type="compositionally biased region" description="Basic residues" evidence="12">
    <location>
        <begin position="514"/>
        <end position="526"/>
    </location>
</feature>
<feature type="region of interest" description="Disordered" evidence="12">
    <location>
        <begin position="1"/>
        <end position="116"/>
    </location>
</feature>
<feature type="region of interest" description="Disordered" evidence="12">
    <location>
        <begin position="381"/>
        <end position="420"/>
    </location>
</feature>
<comment type="subcellular location">
    <subcellularLocation>
        <location evidence="1">Chromosome</location>
    </subcellularLocation>
    <subcellularLocation>
        <location evidence="2">Cytoplasm</location>
    </subcellularLocation>
</comment>
<sequence>MVNSGDKRQRHEVSPLARKKQRTEEEDDGNAFNGVTERKRKRKAKQVAKIPTESEENVARLAEEEDSGAVENTEEGDQAAASSTPAENTTMNAAEAMDRRRRRRNSKLSRRLSLTPATKSKQYITDMYSTIIKMSSENKINSKNSWSLHLIDHIDDILVEKRQEDASPTDTYNFQKASCTLDASVKIYSYRVDDTWNSSFKVLENLTRGDEVQEDDVDEESASQRRTSTKKMSTANTLETNLSHINMKSVDLEFQMSQAFDEGGAKGMLMVNLSVHDGCKIMLDSSDVMAVPQIPTPIPEEPKEEPTEKPLINISSLAKRLRAGPVLAESLDICPKLEHFYDQLIAMDHDFFEKKVSVPRLDFASSQLSRPRRLTMLPVEKNEDEEAEDYDMGMGHDDDDYEPSEYVPTPGPATPAAPMSAMSARSDVGSAIDEEQGEDEEPIAKPLMFDGVEEEEEDNILQDAPAESLDNQNLHMLESALLRSVDAEEMDEYSFFDAKSLKNWAGPSHWKLKLRGVPKKAPKKPSVRNTTTPNKPEASSRKKKEEFSFDATESEQKQAFQLPKSKISLRLSKATVNRYNAQAAVLVYPADLRTKVQEFYQLFTRPPTATFGSAGSHDVVPNFHSTSNSSTFGQSAPVYGPFLEETDIGLDFGGGDDIDHGQGDYNVEGLLQADRIVDKVDIQYEKFAKRVDVKKLKESIWSKLPFHEPEVENEEESKRDEAMEALTEEAKKMSVDEVVSFEEMVHNVAPDVPRNVTVSFYFICMLHLANDKGLELEGQENLEDFTIRKSAPSNP</sequence>
<keyword evidence="9 11" id="KW-0226">DNA condensation</keyword>
<comment type="similarity">
    <text evidence="3 11">Belongs to the CND2 (condensin subunit 2) family.</text>
</comment>
<evidence type="ECO:0000256" key="9">
    <source>
        <dbReference type="ARBA" id="ARBA00023067"/>
    </source>
</evidence>
<keyword evidence="8 11" id="KW-0498">Mitosis</keyword>
<evidence type="ECO:0000256" key="10">
    <source>
        <dbReference type="ARBA" id="ARBA00023306"/>
    </source>
</evidence>
<feature type="compositionally biased region" description="Acidic residues" evidence="12">
    <location>
        <begin position="212"/>
        <end position="221"/>
    </location>
</feature>
<evidence type="ECO:0000256" key="1">
    <source>
        <dbReference type="ARBA" id="ARBA00004286"/>
    </source>
</evidence>
<keyword evidence="6" id="KW-0963">Cytoplasm</keyword>
<evidence type="ECO:0000313" key="13">
    <source>
        <dbReference type="EMBL" id="OQS02816.1"/>
    </source>
</evidence>
<reference evidence="13 14" key="1">
    <citation type="journal article" date="2014" name="Genome Biol. Evol.">
        <title>The secreted proteins of Achlya hypogyna and Thraustotheca clavata identify the ancestral oomycete secretome and reveal gene acquisitions by horizontal gene transfer.</title>
        <authorList>
            <person name="Misner I."/>
            <person name="Blouin N."/>
            <person name="Leonard G."/>
            <person name="Richards T.A."/>
            <person name="Lane C.E."/>
        </authorList>
    </citation>
    <scope>NUCLEOTIDE SEQUENCE [LARGE SCALE GENOMIC DNA]</scope>
    <source>
        <strain evidence="13 14">ATCC 34112</strain>
    </source>
</reference>
<evidence type="ECO:0000256" key="4">
    <source>
        <dbReference type="ARBA" id="ARBA00016065"/>
    </source>
</evidence>
<feature type="compositionally biased region" description="Basic and acidic residues" evidence="12">
    <location>
        <begin position="538"/>
        <end position="547"/>
    </location>
</feature>